<name>A0A444VMF0_9FLAO</name>
<dbReference type="RefSeq" id="WP_129653441.1">
    <property type="nucleotide sequence ID" value="NZ_ML142908.1"/>
</dbReference>
<dbReference type="EMBL" id="JJMP01000003">
    <property type="protein sequence ID" value="RYC51880.1"/>
    <property type="molecule type" value="Genomic_DNA"/>
</dbReference>
<dbReference type="AlphaFoldDB" id="A0A444VMF0"/>
<comment type="caution">
    <text evidence="3">The sequence shown here is derived from an EMBL/GenBank/DDBJ whole genome shotgun (WGS) entry which is preliminary data.</text>
</comment>
<dbReference type="GO" id="GO:0005975">
    <property type="term" value="P:carbohydrate metabolic process"/>
    <property type="evidence" value="ECO:0007669"/>
    <property type="project" value="InterPro"/>
</dbReference>
<dbReference type="GO" id="GO:0016853">
    <property type="term" value="F:isomerase activity"/>
    <property type="evidence" value="ECO:0007669"/>
    <property type="project" value="UniProtKB-KW"/>
</dbReference>
<evidence type="ECO:0000259" key="2">
    <source>
        <dbReference type="Pfam" id="PF01182"/>
    </source>
</evidence>
<dbReference type="PANTHER" id="PTHR11280">
    <property type="entry name" value="GLUCOSAMINE-6-PHOSPHATE ISOMERASE"/>
    <property type="match status" value="1"/>
</dbReference>
<dbReference type="GO" id="GO:0019262">
    <property type="term" value="P:N-acetylneuraminate catabolic process"/>
    <property type="evidence" value="ECO:0007669"/>
    <property type="project" value="TreeGrafter"/>
</dbReference>
<accession>A0A444VMF0</accession>
<dbReference type="Proteomes" id="UP000290261">
    <property type="component" value="Unassembled WGS sequence"/>
</dbReference>
<dbReference type="GO" id="GO:0042802">
    <property type="term" value="F:identical protein binding"/>
    <property type="evidence" value="ECO:0007669"/>
    <property type="project" value="TreeGrafter"/>
</dbReference>
<dbReference type="InterPro" id="IPR006148">
    <property type="entry name" value="Glc/Gal-6P_isomerase"/>
</dbReference>
<keyword evidence="1" id="KW-0378">Hydrolase</keyword>
<proteinExistence type="predicted"/>
<dbReference type="GO" id="GO:0006046">
    <property type="term" value="P:N-acetylglucosamine catabolic process"/>
    <property type="evidence" value="ECO:0007669"/>
    <property type="project" value="TreeGrafter"/>
</dbReference>
<dbReference type="Gene3D" id="3.40.50.1360">
    <property type="match status" value="1"/>
</dbReference>
<reference evidence="3 4" key="1">
    <citation type="submission" date="2014-04" db="EMBL/GenBank/DDBJ databases">
        <title>Whole genome of Muricauda olearia.</title>
        <authorList>
            <person name="Zhang X.-H."/>
            <person name="Tang K."/>
        </authorList>
    </citation>
    <scope>NUCLEOTIDE SEQUENCE [LARGE SCALE GENOMIC DNA]</scope>
    <source>
        <strain evidence="3 4">Th120</strain>
    </source>
</reference>
<dbReference type="GO" id="GO:0004342">
    <property type="term" value="F:glucosamine-6-phosphate deaminase activity"/>
    <property type="evidence" value="ECO:0007669"/>
    <property type="project" value="InterPro"/>
</dbReference>
<feature type="domain" description="Glucosamine/galactosamine-6-phosphate isomerase" evidence="2">
    <location>
        <begin position="24"/>
        <end position="224"/>
    </location>
</feature>
<dbReference type="GO" id="GO:0006043">
    <property type="term" value="P:glucosamine catabolic process"/>
    <property type="evidence" value="ECO:0007669"/>
    <property type="project" value="TreeGrafter"/>
</dbReference>
<keyword evidence="4" id="KW-1185">Reference proteome</keyword>
<dbReference type="PANTHER" id="PTHR11280:SF5">
    <property type="entry name" value="GLUCOSAMINE-6-PHOSPHATE ISOMERASE"/>
    <property type="match status" value="1"/>
</dbReference>
<evidence type="ECO:0000313" key="4">
    <source>
        <dbReference type="Proteomes" id="UP000290261"/>
    </source>
</evidence>
<dbReference type="SUPFAM" id="SSF100950">
    <property type="entry name" value="NagB/RpiA/CoA transferase-like"/>
    <property type="match status" value="1"/>
</dbReference>
<dbReference type="InterPro" id="IPR037171">
    <property type="entry name" value="NagB/RpiA_transferase-like"/>
</dbReference>
<dbReference type="Pfam" id="PF01182">
    <property type="entry name" value="Glucosamine_iso"/>
    <property type="match status" value="1"/>
</dbReference>
<protein>
    <submittedName>
        <fullName evidence="3">Galactosamine-6-phosphate isomerase</fullName>
    </submittedName>
</protein>
<gene>
    <name evidence="3" type="ORF">DN53_08300</name>
</gene>
<evidence type="ECO:0000313" key="3">
    <source>
        <dbReference type="EMBL" id="RYC51880.1"/>
    </source>
</evidence>
<dbReference type="InterPro" id="IPR004547">
    <property type="entry name" value="Glucosamine6P_isomerase"/>
</dbReference>
<organism evidence="3 4">
    <name type="scientific">Flagellimonas olearia</name>
    <dbReference type="NCBI Taxonomy" id="552546"/>
    <lineage>
        <taxon>Bacteria</taxon>
        <taxon>Pseudomonadati</taxon>
        <taxon>Bacteroidota</taxon>
        <taxon>Flavobacteriia</taxon>
        <taxon>Flavobacteriales</taxon>
        <taxon>Flavobacteriaceae</taxon>
        <taxon>Flagellimonas</taxon>
    </lineage>
</organism>
<keyword evidence="3" id="KW-0413">Isomerase</keyword>
<evidence type="ECO:0000256" key="1">
    <source>
        <dbReference type="ARBA" id="ARBA00022801"/>
    </source>
</evidence>
<dbReference type="GO" id="GO:0005737">
    <property type="term" value="C:cytoplasm"/>
    <property type="evidence" value="ECO:0007669"/>
    <property type="project" value="TreeGrafter"/>
</dbReference>
<sequence>MKITITKDESDFDITAAWRIIAQILEKPDSVIGLSTGQTTINMHAIVSQIHEKYPFAVDQLTLFNVDELTNLPREYAGSCYTMIKNQIAGPLGIPEENFIMPPTMSDDFEAEAKLFEERLAERGGADLQMLGLGTNGHIGINQPGTPFESETWVSPMDPDFEARVRRETNVSADHELGGLTRGIKNIMLTRKLILIVKGEHKAEMVEKAVLGPVTTDIPASVVQLHPNCEVLLDAAAASRIKDKIS</sequence>